<evidence type="ECO:0000256" key="1">
    <source>
        <dbReference type="ARBA" id="ARBA00022729"/>
    </source>
</evidence>
<evidence type="ECO:0000256" key="3">
    <source>
        <dbReference type="SAM" id="SignalP"/>
    </source>
</evidence>
<proteinExistence type="predicted"/>
<feature type="compositionally biased region" description="Low complexity" evidence="2">
    <location>
        <begin position="175"/>
        <end position="192"/>
    </location>
</feature>
<reference evidence="6" key="1">
    <citation type="submission" date="2020-06" db="EMBL/GenBank/DDBJ databases">
        <title>A chromosome-scale genome assembly of Talaromyces rugulosus W13939.</title>
        <authorList>
            <person name="Wang B."/>
            <person name="Guo L."/>
            <person name="Ye K."/>
            <person name="Wang L."/>
        </authorList>
    </citation>
    <scope>NUCLEOTIDE SEQUENCE [LARGE SCALE GENOMIC DNA]</scope>
    <source>
        <strain evidence="6">W13939</strain>
    </source>
</reference>
<dbReference type="InterPro" id="IPR018466">
    <property type="entry name" value="Kre9/Knh1-like_N"/>
</dbReference>
<keyword evidence="1 3" id="KW-0732">Signal</keyword>
<sequence>MGFTKVLIAGSALFAAALAQGVSFTEWPTSVTAGQPTTLKWTGDGGAPVTLTLRKGSSTDLGDVEVISPDATNGEYTWIPSTDLENASDYAFQISQGDQINYSGLVSLGGGSDAPPPVSASAPSPQSDTAAATASGTTVVSAADITANQVDRQMTTSAPSTDSIPASVSASTSDAAAATTATSGPSATSVGSESSAQASETLTPSVVARPSLMNTPFNNAANEDSSETASASSSIQTGAAGRVTVPVAVGFVSAALMWCFH</sequence>
<dbReference type="PANTHER" id="PTHR40633">
    <property type="entry name" value="MATRIX PROTEIN, PUTATIVE (AFU_ORTHOLOGUE AFUA_8G05410)-RELATED"/>
    <property type="match status" value="1"/>
</dbReference>
<evidence type="ECO:0000259" key="4">
    <source>
        <dbReference type="Pfam" id="PF10342"/>
    </source>
</evidence>
<feature type="compositionally biased region" description="Low complexity" evidence="2">
    <location>
        <begin position="119"/>
        <end position="135"/>
    </location>
</feature>
<evidence type="ECO:0000256" key="2">
    <source>
        <dbReference type="SAM" id="MobiDB-lite"/>
    </source>
</evidence>
<feature type="signal peptide" evidence="3">
    <location>
        <begin position="1"/>
        <end position="19"/>
    </location>
</feature>
<dbReference type="PANTHER" id="PTHR40633:SF6">
    <property type="entry name" value="MATRIX PROTEIN, PUTATIVE (AFU_ORTHOLOGUE AFUA_8G05410)-RELATED"/>
    <property type="match status" value="1"/>
</dbReference>
<feature type="domain" description="Yeast cell wall synthesis Kre9/Knh1-like N-terminal" evidence="4">
    <location>
        <begin position="29"/>
        <end position="104"/>
    </location>
</feature>
<feature type="region of interest" description="Disordered" evidence="2">
    <location>
        <begin position="175"/>
        <end position="237"/>
    </location>
</feature>
<dbReference type="InterPro" id="IPR052982">
    <property type="entry name" value="SRP1/TIP1-like"/>
</dbReference>
<protein>
    <recommendedName>
        <fullName evidence="4">Yeast cell wall synthesis Kre9/Knh1-like N-terminal domain-containing protein</fullName>
    </recommendedName>
</protein>
<dbReference type="Proteomes" id="UP000509510">
    <property type="component" value="Chromosome I"/>
</dbReference>
<dbReference type="EMBL" id="CP055898">
    <property type="protein sequence ID" value="QKX55167.1"/>
    <property type="molecule type" value="Genomic_DNA"/>
</dbReference>
<feature type="region of interest" description="Disordered" evidence="2">
    <location>
        <begin position="106"/>
        <end position="135"/>
    </location>
</feature>
<feature type="compositionally biased region" description="Low complexity" evidence="2">
    <location>
        <begin position="218"/>
        <end position="234"/>
    </location>
</feature>
<feature type="chain" id="PRO_5028937821" description="Yeast cell wall synthesis Kre9/Knh1-like N-terminal domain-containing protein" evidence="3">
    <location>
        <begin position="20"/>
        <end position="261"/>
    </location>
</feature>
<dbReference type="Pfam" id="PF10342">
    <property type="entry name" value="Kre9_KNH"/>
    <property type="match status" value="1"/>
</dbReference>
<feature type="compositionally biased region" description="Polar residues" evidence="2">
    <location>
        <begin position="193"/>
        <end position="204"/>
    </location>
</feature>
<dbReference type="RefSeq" id="XP_035341346.1">
    <property type="nucleotide sequence ID" value="XM_035485453.1"/>
</dbReference>
<dbReference type="AlphaFoldDB" id="A0A7H8QML1"/>
<keyword evidence="6" id="KW-1185">Reference proteome</keyword>
<evidence type="ECO:0000313" key="5">
    <source>
        <dbReference type="EMBL" id="QKX55167.1"/>
    </source>
</evidence>
<accession>A0A7H8QML1</accession>
<name>A0A7H8QML1_TALRU</name>
<dbReference type="GeneID" id="55989768"/>
<organism evidence="5 6">
    <name type="scientific">Talaromyces rugulosus</name>
    <name type="common">Penicillium rugulosum</name>
    <dbReference type="NCBI Taxonomy" id="121627"/>
    <lineage>
        <taxon>Eukaryota</taxon>
        <taxon>Fungi</taxon>
        <taxon>Dikarya</taxon>
        <taxon>Ascomycota</taxon>
        <taxon>Pezizomycotina</taxon>
        <taxon>Eurotiomycetes</taxon>
        <taxon>Eurotiomycetidae</taxon>
        <taxon>Eurotiales</taxon>
        <taxon>Trichocomaceae</taxon>
        <taxon>Talaromyces</taxon>
        <taxon>Talaromyces sect. Islandici</taxon>
    </lineage>
</organism>
<dbReference type="KEGG" id="trg:TRUGW13939_02259"/>
<dbReference type="OrthoDB" id="5589325at2759"/>
<gene>
    <name evidence="5" type="ORF">TRUGW13939_02259</name>
</gene>
<evidence type="ECO:0000313" key="6">
    <source>
        <dbReference type="Proteomes" id="UP000509510"/>
    </source>
</evidence>